<dbReference type="InterPro" id="IPR044992">
    <property type="entry name" value="ChyE-like"/>
</dbReference>
<dbReference type="GO" id="GO:0005829">
    <property type="term" value="C:cytosol"/>
    <property type="evidence" value="ECO:0007669"/>
    <property type="project" value="TreeGrafter"/>
</dbReference>
<sequence length="303" mass="34094">MTKDSAGEIAILVLDTAIEGITERFGDFGDNATHVLSSAVANQANELGPTHYDCVKYQIAHATEASIYLESLHKTFQDLTARIEQGIIKGILLTGSRSDAFRTDIPWLNELNTFIKGFLLNLEKFPIVGICFGHQIIARNLDAKIGRNDAKNGWELGITKIDINPDILYDENSPFHGVFDEKTIATKELHLVESHQDIVYELPKPYNNSSFVSIGSTNKCEFQGFLTKSGPLKILTFQGHPEFSTDLTLELLNRDYRLNYITEREYKDFTDNTKLFVNQGPVVGKIDLSKEKMKIKVKNDPIH</sequence>
<dbReference type="Proteomes" id="UP001385951">
    <property type="component" value="Unassembled WGS sequence"/>
</dbReference>
<dbReference type="Gene3D" id="3.40.50.880">
    <property type="match status" value="1"/>
</dbReference>
<dbReference type="PANTHER" id="PTHR42695">
    <property type="entry name" value="GLUTAMINE AMIDOTRANSFERASE YLR126C-RELATED"/>
    <property type="match status" value="1"/>
</dbReference>
<evidence type="ECO:0000259" key="1">
    <source>
        <dbReference type="Pfam" id="PF00117"/>
    </source>
</evidence>
<dbReference type="AlphaFoldDB" id="A0AAW0FM61"/>
<dbReference type="SUPFAM" id="SSF52317">
    <property type="entry name" value="Class I glutamine amidotransferase-like"/>
    <property type="match status" value="1"/>
</dbReference>
<keyword evidence="3" id="KW-1185">Reference proteome</keyword>
<reference evidence="2 3" key="1">
    <citation type="submission" date="2022-09" db="EMBL/GenBank/DDBJ databases">
        <authorList>
            <person name="Palmer J.M."/>
        </authorList>
    </citation>
    <scope>NUCLEOTIDE SEQUENCE [LARGE SCALE GENOMIC DNA]</scope>
    <source>
        <strain evidence="2 3">DSM 7382</strain>
    </source>
</reference>
<dbReference type="EMBL" id="JASBNA010000042">
    <property type="protein sequence ID" value="KAK7681262.1"/>
    <property type="molecule type" value="Genomic_DNA"/>
</dbReference>
<comment type="caution">
    <text evidence="2">The sequence shown here is derived from an EMBL/GenBank/DDBJ whole genome shotgun (WGS) entry which is preliminary data.</text>
</comment>
<evidence type="ECO:0000313" key="2">
    <source>
        <dbReference type="EMBL" id="KAK7681262.1"/>
    </source>
</evidence>
<proteinExistence type="predicted"/>
<gene>
    <name evidence="2" type="ORF">QCA50_015649</name>
</gene>
<dbReference type="GO" id="GO:0005634">
    <property type="term" value="C:nucleus"/>
    <property type="evidence" value="ECO:0007669"/>
    <property type="project" value="TreeGrafter"/>
</dbReference>
<dbReference type="InterPro" id="IPR017926">
    <property type="entry name" value="GATASE"/>
</dbReference>
<protein>
    <recommendedName>
        <fullName evidence="1">Glutamine amidotransferase domain-containing protein</fullName>
    </recommendedName>
</protein>
<dbReference type="PANTHER" id="PTHR42695:SF5">
    <property type="entry name" value="GLUTAMINE AMIDOTRANSFERASE YLR126C-RELATED"/>
    <property type="match status" value="1"/>
</dbReference>
<dbReference type="PROSITE" id="PS51273">
    <property type="entry name" value="GATASE_TYPE_1"/>
    <property type="match status" value="1"/>
</dbReference>
<name>A0AAW0FM61_9APHY</name>
<dbReference type="Pfam" id="PF00117">
    <property type="entry name" value="GATase"/>
    <property type="match status" value="1"/>
</dbReference>
<feature type="domain" description="Glutamine amidotransferase" evidence="1">
    <location>
        <begin position="54"/>
        <end position="246"/>
    </location>
</feature>
<dbReference type="InterPro" id="IPR029062">
    <property type="entry name" value="Class_I_gatase-like"/>
</dbReference>
<accession>A0AAW0FM61</accession>
<dbReference type="CDD" id="cd01741">
    <property type="entry name" value="GATase1_1"/>
    <property type="match status" value="1"/>
</dbReference>
<evidence type="ECO:0000313" key="3">
    <source>
        <dbReference type="Proteomes" id="UP001385951"/>
    </source>
</evidence>
<organism evidence="2 3">
    <name type="scientific">Cerrena zonata</name>
    <dbReference type="NCBI Taxonomy" id="2478898"/>
    <lineage>
        <taxon>Eukaryota</taxon>
        <taxon>Fungi</taxon>
        <taxon>Dikarya</taxon>
        <taxon>Basidiomycota</taxon>
        <taxon>Agaricomycotina</taxon>
        <taxon>Agaricomycetes</taxon>
        <taxon>Polyporales</taxon>
        <taxon>Cerrenaceae</taxon>
        <taxon>Cerrena</taxon>
    </lineage>
</organism>